<name>A0A4Y7PUH5_9AGAM</name>
<accession>A0A4Y7PUH5</accession>
<reference evidence="1 2" key="1">
    <citation type="submission" date="2018-06" db="EMBL/GenBank/DDBJ databases">
        <title>A transcriptomic atlas of mushroom development highlights an independent origin of complex multicellularity.</title>
        <authorList>
            <consortium name="DOE Joint Genome Institute"/>
            <person name="Krizsan K."/>
            <person name="Almasi E."/>
            <person name="Merenyi Z."/>
            <person name="Sahu N."/>
            <person name="Viragh M."/>
            <person name="Koszo T."/>
            <person name="Mondo S."/>
            <person name="Kiss B."/>
            <person name="Balint B."/>
            <person name="Kues U."/>
            <person name="Barry K."/>
            <person name="Hegedus J.C."/>
            <person name="Henrissat B."/>
            <person name="Johnson J."/>
            <person name="Lipzen A."/>
            <person name="Ohm R."/>
            <person name="Nagy I."/>
            <person name="Pangilinan J."/>
            <person name="Yan J."/>
            <person name="Xiong Y."/>
            <person name="Grigoriev I.V."/>
            <person name="Hibbett D.S."/>
            <person name="Nagy L.G."/>
        </authorList>
    </citation>
    <scope>NUCLEOTIDE SEQUENCE [LARGE SCALE GENOMIC DNA]</scope>
    <source>
        <strain evidence="1 2">SZMC22713</strain>
    </source>
</reference>
<sequence length="123" mass="13790">MARVTPDNGVGLNLAYDVSSLHGKDGELLDTASEYTQVFEMRGIKWTLMNISTGNTNFTGAGRAADLSGKYFTAYLNTEIKQVYPPTDYGYYDLIVGTHCKRILFDYLNKNSFNNRLPRAAFI</sequence>
<evidence type="ECO:0000313" key="2">
    <source>
        <dbReference type="Proteomes" id="UP000294933"/>
    </source>
</evidence>
<dbReference type="Proteomes" id="UP000294933">
    <property type="component" value="Unassembled WGS sequence"/>
</dbReference>
<organism evidence="1 2">
    <name type="scientific">Rickenella mellea</name>
    <dbReference type="NCBI Taxonomy" id="50990"/>
    <lineage>
        <taxon>Eukaryota</taxon>
        <taxon>Fungi</taxon>
        <taxon>Dikarya</taxon>
        <taxon>Basidiomycota</taxon>
        <taxon>Agaricomycotina</taxon>
        <taxon>Agaricomycetes</taxon>
        <taxon>Hymenochaetales</taxon>
        <taxon>Rickenellaceae</taxon>
        <taxon>Rickenella</taxon>
    </lineage>
</organism>
<dbReference type="VEuPathDB" id="FungiDB:BD410DRAFT_842325"/>
<dbReference type="AlphaFoldDB" id="A0A4Y7PUH5"/>
<dbReference type="EMBL" id="ML170200">
    <property type="protein sequence ID" value="TDL19063.1"/>
    <property type="molecule type" value="Genomic_DNA"/>
</dbReference>
<keyword evidence="2" id="KW-1185">Reference proteome</keyword>
<gene>
    <name evidence="1" type="ORF">BD410DRAFT_842325</name>
</gene>
<proteinExistence type="predicted"/>
<protein>
    <submittedName>
        <fullName evidence="1">Uncharacterized protein</fullName>
    </submittedName>
</protein>
<evidence type="ECO:0000313" key="1">
    <source>
        <dbReference type="EMBL" id="TDL19063.1"/>
    </source>
</evidence>